<keyword evidence="2" id="KW-1185">Reference proteome</keyword>
<dbReference type="InterPro" id="IPR012337">
    <property type="entry name" value="RNaseH-like_sf"/>
</dbReference>
<comment type="caution">
    <text evidence="1">The sequence shown here is derived from an EMBL/GenBank/DDBJ whole genome shotgun (WGS) entry which is preliminary data.</text>
</comment>
<dbReference type="Proteomes" id="UP000060487">
    <property type="component" value="Unassembled WGS sequence"/>
</dbReference>
<reference evidence="1 2" key="1">
    <citation type="submission" date="2015-11" db="EMBL/GenBank/DDBJ databases">
        <authorList>
            <person name="Lin W."/>
        </authorList>
    </citation>
    <scope>NUCLEOTIDE SEQUENCE [LARGE SCALE GENOMIC DNA]</scope>
    <source>
        <strain evidence="1 2">HCH-1</strain>
    </source>
</reference>
<evidence type="ECO:0000313" key="2">
    <source>
        <dbReference type="Proteomes" id="UP000060487"/>
    </source>
</evidence>
<dbReference type="EMBL" id="LNQR01000066">
    <property type="protein sequence ID" value="KWT84996.1"/>
    <property type="molecule type" value="Genomic_DNA"/>
</dbReference>
<gene>
    <name evidence="1" type="ORF">ASN18_1814</name>
</gene>
<proteinExistence type="predicted"/>
<dbReference type="SUPFAM" id="SSF53098">
    <property type="entry name" value="Ribonuclease H-like"/>
    <property type="match status" value="1"/>
</dbReference>
<name>A0ABR5SEQ1_9BACT</name>
<accession>A0ABR5SEQ1</accession>
<organism evidence="1 2">
    <name type="scientific">Candidatus Magnetominusculus xianensis</name>
    <dbReference type="NCBI Taxonomy" id="1748249"/>
    <lineage>
        <taxon>Bacteria</taxon>
        <taxon>Pseudomonadati</taxon>
        <taxon>Nitrospirota</taxon>
        <taxon>Nitrospiria</taxon>
        <taxon>Nitrospirales</taxon>
        <taxon>Nitrospiraceae</taxon>
        <taxon>Candidatus Magnetominusculus</taxon>
    </lineage>
</organism>
<protein>
    <submittedName>
        <fullName evidence="1">Integrase</fullName>
    </submittedName>
</protein>
<sequence length="35" mass="4325">MDGKGRAMDNIMIERLWRTVEYEEVYIKDYETVRN</sequence>
<evidence type="ECO:0000313" key="1">
    <source>
        <dbReference type="EMBL" id="KWT84996.1"/>
    </source>
</evidence>